<dbReference type="Proteomes" id="UP000275385">
    <property type="component" value="Unassembled WGS sequence"/>
</dbReference>
<evidence type="ECO:0000313" key="2">
    <source>
        <dbReference type="EMBL" id="RKU42461.1"/>
    </source>
</evidence>
<gene>
    <name evidence="2" type="ORF">DL546_004128</name>
</gene>
<protein>
    <submittedName>
        <fullName evidence="2">Uncharacterized protein</fullName>
    </submittedName>
</protein>
<feature type="region of interest" description="Disordered" evidence="1">
    <location>
        <begin position="60"/>
        <end position="109"/>
    </location>
</feature>
<feature type="compositionally biased region" description="Basic and acidic residues" evidence="1">
    <location>
        <begin position="85"/>
        <end position="109"/>
    </location>
</feature>
<reference evidence="2 3" key="1">
    <citation type="submission" date="2018-08" db="EMBL/GenBank/DDBJ databases">
        <title>Draft genome of the lignicolous fungus Coniochaeta pulveracea.</title>
        <authorList>
            <person name="Borstlap C.J."/>
            <person name="De Witt R.N."/>
            <person name="Botha A."/>
            <person name="Volschenk H."/>
        </authorList>
    </citation>
    <scope>NUCLEOTIDE SEQUENCE [LARGE SCALE GENOMIC DNA]</scope>
    <source>
        <strain evidence="2 3">CAB683</strain>
    </source>
</reference>
<keyword evidence="3" id="KW-1185">Reference proteome</keyword>
<evidence type="ECO:0000313" key="3">
    <source>
        <dbReference type="Proteomes" id="UP000275385"/>
    </source>
</evidence>
<feature type="compositionally biased region" description="Basic and acidic residues" evidence="1">
    <location>
        <begin position="62"/>
        <end position="77"/>
    </location>
</feature>
<feature type="region of interest" description="Disordered" evidence="1">
    <location>
        <begin position="35"/>
        <end position="54"/>
    </location>
</feature>
<sequence>MSSTNQSTNQATADDASPNDYKTQLDKRAEGTIKKAVEDSEQKSEGLLDKVSEYVPVVGKLLGKEEKKPEPKLEEVKPSGPPLRPHHDTQIEEFVRDQHRSKAIKDDKE</sequence>
<comment type="caution">
    <text evidence="2">The sequence shown here is derived from an EMBL/GenBank/DDBJ whole genome shotgun (WGS) entry which is preliminary data.</text>
</comment>
<dbReference type="AlphaFoldDB" id="A0A420Y3K6"/>
<proteinExistence type="predicted"/>
<accession>A0A420Y3K6</accession>
<feature type="compositionally biased region" description="Basic and acidic residues" evidence="1">
    <location>
        <begin position="35"/>
        <end position="52"/>
    </location>
</feature>
<organism evidence="2 3">
    <name type="scientific">Coniochaeta pulveracea</name>
    <dbReference type="NCBI Taxonomy" id="177199"/>
    <lineage>
        <taxon>Eukaryota</taxon>
        <taxon>Fungi</taxon>
        <taxon>Dikarya</taxon>
        <taxon>Ascomycota</taxon>
        <taxon>Pezizomycotina</taxon>
        <taxon>Sordariomycetes</taxon>
        <taxon>Sordariomycetidae</taxon>
        <taxon>Coniochaetales</taxon>
        <taxon>Coniochaetaceae</taxon>
        <taxon>Coniochaeta</taxon>
    </lineage>
</organism>
<dbReference type="OrthoDB" id="3436397at2759"/>
<feature type="compositionally biased region" description="Polar residues" evidence="1">
    <location>
        <begin position="1"/>
        <end position="12"/>
    </location>
</feature>
<dbReference type="EMBL" id="QVQW01000056">
    <property type="protein sequence ID" value="RKU42461.1"/>
    <property type="molecule type" value="Genomic_DNA"/>
</dbReference>
<feature type="region of interest" description="Disordered" evidence="1">
    <location>
        <begin position="1"/>
        <end position="28"/>
    </location>
</feature>
<name>A0A420Y3K6_9PEZI</name>
<evidence type="ECO:0000256" key="1">
    <source>
        <dbReference type="SAM" id="MobiDB-lite"/>
    </source>
</evidence>